<keyword evidence="1" id="KW-1133">Transmembrane helix</keyword>
<name>A0A6F9JAQ5_CAMFE</name>
<accession>A0A6F9JAQ5</accession>
<keyword evidence="1" id="KW-0472">Membrane</keyword>
<protein>
    <submittedName>
        <fullName evidence="2">Uncharacterized protein</fullName>
    </submittedName>
</protein>
<organism evidence="2">
    <name type="scientific">Campylobacter fetus</name>
    <dbReference type="NCBI Taxonomy" id="196"/>
    <lineage>
        <taxon>Bacteria</taxon>
        <taxon>Pseudomonadati</taxon>
        <taxon>Campylobacterota</taxon>
        <taxon>Epsilonproteobacteria</taxon>
        <taxon>Campylobacterales</taxon>
        <taxon>Campylobacteraceae</taxon>
        <taxon>Campylobacter</taxon>
    </lineage>
</organism>
<proteinExistence type="predicted"/>
<reference evidence="2" key="1">
    <citation type="submission" date="2019-12" db="EMBL/GenBank/DDBJ databases">
        <authorList>
            <consortium name="PulseNet: The National Subtyping Network for Foodborne Disease Surveillance"/>
            <person name="Tarr C.L."/>
            <person name="Trees E."/>
            <person name="Katz L.S."/>
            <person name="Carleton-Romer H.A."/>
            <person name="Stroika S."/>
            <person name="Kucerova Z."/>
            <person name="Roache K.F."/>
            <person name="Sabol A.L."/>
            <person name="Besser J."/>
            <person name="Gerner-Smidt P."/>
        </authorList>
    </citation>
    <scope>NUCLEOTIDE SEQUENCE</scope>
    <source>
        <strain evidence="2">PNUSAC014016</strain>
    </source>
</reference>
<dbReference type="AlphaFoldDB" id="A0A6F9JAQ5"/>
<evidence type="ECO:0000313" key="2">
    <source>
        <dbReference type="EMBL" id="EDO9682731.1"/>
    </source>
</evidence>
<evidence type="ECO:0000256" key="1">
    <source>
        <dbReference type="SAM" id="Phobius"/>
    </source>
</evidence>
<sequence>MQDRIKMFFLEQLLIVLIVSIFCFICMYIVPIIFDFTNSLLQKLNLFEPMPDGEIDYSVLKEAVYFLGGLTYKGLVFLVMIVGFLVEEFYLLKATFNKNYSFEENRKRRFKFFAIFNS</sequence>
<feature type="transmembrane region" description="Helical" evidence="1">
    <location>
        <begin position="63"/>
        <end position="86"/>
    </location>
</feature>
<feature type="transmembrane region" description="Helical" evidence="1">
    <location>
        <begin position="12"/>
        <end position="34"/>
    </location>
</feature>
<gene>
    <name evidence="2" type="ORF">GPS25_08575</name>
</gene>
<comment type="caution">
    <text evidence="2">The sequence shown here is derived from an EMBL/GenBank/DDBJ whole genome shotgun (WGS) entry which is preliminary data.</text>
</comment>
<keyword evidence="1" id="KW-0812">Transmembrane</keyword>
<dbReference type="EMBL" id="AANITE010000012">
    <property type="protein sequence ID" value="EDO9682731.1"/>
    <property type="molecule type" value="Genomic_DNA"/>
</dbReference>